<dbReference type="OrthoDB" id="431771at2759"/>
<sequence length="594" mass="65599">ESPDYAVCGQSWQGLQLTDYALISLISYMSPTEQNDLPKLLSLLFPHMEVSVQAILGERQRRWLVLDVKPCKDGDRRIDQSSRSCKPVTVVAVSGTDVTRMTDFAENLRMWTEPVSIQILSTMFPTVRIWPRESTEMVIQAIHNILASLGLQDDQWHYREILDYVRQIPADREVVVTGHSLGGGIALVVGALTGRLAVAVQPPGIYHSLAKHQTQHGSAQSAHALHKRSVSLVFEGDWVQNFDGHGGLVQTMMCDQQERSLAVGCHLIEGAICHLLRHCGDQAQRFATCRHEYQPTSTAVALARSLWGLLRASFLESSYPAYLKGNLESVLYAGLAVSLAAVVRHGAPPMFAAAPRRGAVGVGRAAGGVSSCEAMATTLLECTAHAEERLRECSGRAPDEQNMLQLASDVPSVGKLLHTVEGDRPFVASWHVQLKLPAQSQRAAEVGEREKISAKWTEKEDELLDEGVALFKARCVKEAEQQKTEATISFEVLTREIEDFPKRVLTDSTYFVDSWGEGLSSGEPWFYATRGLNASWSPGAPILFAEVLQAMLPKFVDRVKDLGFTSTSHEAGTWKVTVNWGLTDESDKKKRRKD</sequence>
<protein>
    <recommendedName>
        <fullName evidence="3">Fungal lipase-like domain-containing protein</fullName>
    </recommendedName>
</protein>
<dbReference type="Proteomes" id="UP000654075">
    <property type="component" value="Unassembled WGS sequence"/>
</dbReference>
<dbReference type="Gene3D" id="3.40.50.1820">
    <property type="entry name" value="alpha/beta hydrolase"/>
    <property type="match status" value="1"/>
</dbReference>
<feature type="non-terminal residue" evidence="1">
    <location>
        <position position="594"/>
    </location>
</feature>
<evidence type="ECO:0000313" key="1">
    <source>
        <dbReference type="EMBL" id="CAE8634530.1"/>
    </source>
</evidence>
<evidence type="ECO:0000313" key="2">
    <source>
        <dbReference type="Proteomes" id="UP000654075"/>
    </source>
</evidence>
<reference evidence="1" key="1">
    <citation type="submission" date="2021-02" db="EMBL/GenBank/DDBJ databases">
        <authorList>
            <person name="Dougan E. K."/>
            <person name="Rhodes N."/>
            <person name="Thang M."/>
            <person name="Chan C."/>
        </authorList>
    </citation>
    <scope>NUCLEOTIDE SEQUENCE</scope>
</reference>
<dbReference type="AlphaFoldDB" id="A0A813HA35"/>
<dbReference type="EMBL" id="CAJNNV010031049">
    <property type="protein sequence ID" value="CAE8634530.1"/>
    <property type="molecule type" value="Genomic_DNA"/>
</dbReference>
<dbReference type="GO" id="GO:0006629">
    <property type="term" value="P:lipid metabolic process"/>
    <property type="evidence" value="ECO:0007669"/>
    <property type="project" value="InterPro"/>
</dbReference>
<proteinExistence type="predicted"/>
<keyword evidence="2" id="KW-1185">Reference proteome</keyword>
<dbReference type="InterPro" id="IPR029058">
    <property type="entry name" value="AB_hydrolase_fold"/>
</dbReference>
<dbReference type="SUPFAM" id="SSF53474">
    <property type="entry name" value="alpha/beta-Hydrolases"/>
    <property type="match status" value="1"/>
</dbReference>
<dbReference type="Pfam" id="PF26363">
    <property type="entry name" value="Phospholipase-like"/>
    <property type="match status" value="1"/>
</dbReference>
<name>A0A813HA35_POLGL</name>
<gene>
    <name evidence="1" type="ORF">PGLA1383_LOCUS50178</name>
</gene>
<organism evidence="1 2">
    <name type="scientific">Polarella glacialis</name>
    <name type="common">Dinoflagellate</name>
    <dbReference type="NCBI Taxonomy" id="89957"/>
    <lineage>
        <taxon>Eukaryota</taxon>
        <taxon>Sar</taxon>
        <taxon>Alveolata</taxon>
        <taxon>Dinophyceae</taxon>
        <taxon>Suessiales</taxon>
        <taxon>Suessiaceae</taxon>
        <taxon>Polarella</taxon>
    </lineage>
</organism>
<evidence type="ECO:0008006" key="3">
    <source>
        <dbReference type="Google" id="ProtNLM"/>
    </source>
</evidence>
<accession>A0A813HA35</accession>
<comment type="caution">
    <text evidence="1">The sequence shown here is derived from an EMBL/GenBank/DDBJ whole genome shotgun (WGS) entry which is preliminary data.</text>
</comment>